<accession>A0ACA9RXM1</accession>
<protein>
    <submittedName>
        <fullName evidence="1">10853_t:CDS:1</fullName>
    </submittedName>
</protein>
<keyword evidence="2" id="KW-1185">Reference proteome</keyword>
<dbReference type="EMBL" id="CAJVQC010074293">
    <property type="protein sequence ID" value="CAG8812945.1"/>
    <property type="molecule type" value="Genomic_DNA"/>
</dbReference>
<comment type="caution">
    <text evidence="1">The sequence shown here is derived from an EMBL/GenBank/DDBJ whole genome shotgun (WGS) entry which is preliminary data.</text>
</comment>
<organism evidence="1 2">
    <name type="scientific">Racocetra persica</name>
    <dbReference type="NCBI Taxonomy" id="160502"/>
    <lineage>
        <taxon>Eukaryota</taxon>
        <taxon>Fungi</taxon>
        <taxon>Fungi incertae sedis</taxon>
        <taxon>Mucoromycota</taxon>
        <taxon>Glomeromycotina</taxon>
        <taxon>Glomeromycetes</taxon>
        <taxon>Diversisporales</taxon>
        <taxon>Gigasporaceae</taxon>
        <taxon>Racocetra</taxon>
    </lineage>
</organism>
<gene>
    <name evidence="1" type="ORF">RPERSI_LOCUS23650</name>
</gene>
<name>A0ACA9RXM1_9GLOM</name>
<reference evidence="1" key="1">
    <citation type="submission" date="2021-06" db="EMBL/GenBank/DDBJ databases">
        <authorList>
            <person name="Kallberg Y."/>
            <person name="Tangrot J."/>
            <person name="Rosling A."/>
        </authorList>
    </citation>
    <scope>NUCLEOTIDE SEQUENCE</scope>
    <source>
        <strain evidence="1">MA461A</strain>
    </source>
</reference>
<evidence type="ECO:0000313" key="1">
    <source>
        <dbReference type="EMBL" id="CAG8812945.1"/>
    </source>
</evidence>
<proteinExistence type="predicted"/>
<sequence>ALNTKMTITRYTLIAQAQQFADILDITNFKASDGWLSNFKKHASLRKFNHHGEASSVPLENLLEYCNSLQN</sequence>
<evidence type="ECO:0000313" key="2">
    <source>
        <dbReference type="Proteomes" id="UP000789920"/>
    </source>
</evidence>
<dbReference type="Proteomes" id="UP000789920">
    <property type="component" value="Unassembled WGS sequence"/>
</dbReference>
<feature type="non-terminal residue" evidence="1">
    <location>
        <position position="1"/>
    </location>
</feature>